<dbReference type="CDD" id="cd02440">
    <property type="entry name" value="AdoMet_MTases"/>
    <property type="match status" value="1"/>
</dbReference>
<dbReference type="InterPro" id="IPR041698">
    <property type="entry name" value="Methyltransf_25"/>
</dbReference>
<evidence type="ECO:0000313" key="2">
    <source>
        <dbReference type="EMBL" id="QDU72454.1"/>
    </source>
</evidence>
<dbReference type="RefSeq" id="WP_236254388.1">
    <property type="nucleotide sequence ID" value="NZ_CP036280.1"/>
</dbReference>
<keyword evidence="3" id="KW-1185">Reference proteome</keyword>
<dbReference type="SUPFAM" id="SSF53335">
    <property type="entry name" value="S-adenosyl-L-methionine-dependent methyltransferases"/>
    <property type="match status" value="1"/>
</dbReference>
<organism evidence="2 3">
    <name type="scientific">Mucisphaera calidilacus</name>
    <dbReference type="NCBI Taxonomy" id="2527982"/>
    <lineage>
        <taxon>Bacteria</taxon>
        <taxon>Pseudomonadati</taxon>
        <taxon>Planctomycetota</taxon>
        <taxon>Phycisphaerae</taxon>
        <taxon>Phycisphaerales</taxon>
        <taxon>Phycisphaeraceae</taxon>
        <taxon>Mucisphaera</taxon>
    </lineage>
</organism>
<dbReference type="KEGG" id="mcad:Pan265_23190"/>
<sequence length="209" mass="23694">MPTKWTDDPLDPYRREHAQRGSAFSVTLWNTPESQQKRFRVLKEMVYLPGKHLLDAGCSRGDLAAWLIEHETPYGRYTGVDGLEEVIAFARRRDLPNTTFVAADLLERPEVLREAGAQVVFLSGTLNTMDFATALRLLESCWAACRETLVFNFLSDLAGPDAPPQDYPATRLPTLELLDWAARRASGDVQLRQDYFRQGHDATIVMRKP</sequence>
<dbReference type="InterPro" id="IPR029063">
    <property type="entry name" value="SAM-dependent_MTases_sf"/>
</dbReference>
<gene>
    <name evidence="2" type="ORF">Pan265_23190</name>
</gene>
<feature type="domain" description="Methyltransferase" evidence="1">
    <location>
        <begin position="54"/>
        <end position="146"/>
    </location>
</feature>
<accession>A0A518BZQ8</accession>
<proteinExistence type="predicted"/>
<evidence type="ECO:0000259" key="1">
    <source>
        <dbReference type="Pfam" id="PF13649"/>
    </source>
</evidence>
<dbReference type="Gene3D" id="3.40.50.150">
    <property type="entry name" value="Vaccinia Virus protein VP39"/>
    <property type="match status" value="1"/>
</dbReference>
<dbReference type="Pfam" id="PF13649">
    <property type="entry name" value="Methyltransf_25"/>
    <property type="match status" value="1"/>
</dbReference>
<name>A0A518BZQ8_9BACT</name>
<reference evidence="2 3" key="1">
    <citation type="submission" date="2019-02" db="EMBL/GenBank/DDBJ databases">
        <title>Deep-cultivation of Planctomycetes and their phenomic and genomic characterization uncovers novel biology.</title>
        <authorList>
            <person name="Wiegand S."/>
            <person name="Jogler M."/>
            <person name="Boedeker C."/>
            <person name="Pinto D."/>
            <person name="Vollmers J."/>
            <person name="Rivas-Marin E."/>
            <person name="Kohn T."/>
            <person name="Peeters S.H."/>
            <person name="Heuer A."/>
            <person name="Rast P."/>
            <person name="Oberbeckmann S."/>
            <person name="Bunk B."/>
            <person name="Jeske O."/>
            <person name="Meyerdierks A."/>
            <person name="Storesund J.E."/>
            <person name="Kallscheuer N."/>
            <person name="Luecker S."/>
            <person name="Lage O.M."/>
            <person name="Pohl T."/>
            <person name="Merkel B.J."/>
            <person name="Hornburger P."/>
            <person name="Mueller R.-W."/>
            <person name="Bruemmer F."/>
            <person name="Labrenz M."/>
            <person name="Spormann A.M."/>
            <person name="Op den Camp H."/>
            <person name="Overmann J."/>
            <person name="Amann R."/>
            <person name="Jetten M.S.M."/>
            <person name="Mascher T."/>
            <person name="Medema M.H."/>
            <person name="Devos D.P."/>
            <person name="Kaster A.-K."/>
            <person name="Ovreas L."/>
            <person name="Rohde M."/>
            <person name="Galperin M.Y."/>
            <person name="Jogler C."/>
        </authorList>
    </citation>
    <scope>NUCLEOTIDE SEQUENCE [LARGE SCALE GENOMIC DNA]</scope>
    <source>
        <strain evidence="2 3">Pan265</strain>
    </source>
</reference>
<dbReference type="EMBL" id="CP036280">
    <property type="protein sequence ID" value="QDU72454.1"/>
    <property type="molecule type" value="Genomic_DNA"/>
</dbReference>
<dbReference type="AlphaFoldDB" id="A0A518BZQ8"/>
<protein>
    <recommendedName>
        <fullName evidence="1">Methyltransferase domain-containing protein</fullName>
    </recommendedName>
</protein>
<dbReference type="Proteomes" id="UP000320386">
    <property type="component" value="Chromosome"/>
</dbReference>
<evidence type="ECO:0000313" key="3">
    <source>
        <dbReference type="Proteomes" id="UP000320386"/>
    </source>
</evidence>